<name>A0A377XKD0_KLEPN</name>
<organism evidence="1 2">
    <name type="scientific">Klebsiella pneumoniae</name>
    <dbReference type="NCBI Taxonomy" id="573"/>
    <lineage>
        <taxon>Bacteria</taxon>
        <taxon>Pseudomonadati</taxon>
        <taxon>Pseudomonadota</taxon>
        <taxon>Gammaproteobacteria</taxon>
        <taxon>Enterobacterales</taxon>
        <taxon>Enterobacteriaceae</taxon>
        <taxon>Klebsiella/Raoultella group</taxon>
        <taxon>Klebsiella</taxon>
        <taxon>Klebsiella pneumoniae complex</taxon>
    </lineage>
</organism>
<gene>
    <name evidence="1" type="ORF">NCTC5047_03371</name>
</gene>
<dbReference type="AlphaFoldDB" id="A0A377XKD0"/>
<reference evidence="1 2" key="1">
    <citation type="submission" date="2018-06" db="EMBL/GenBank/DDBJ databases">
        <authorList>
            <consortium name="Pathogen Informatics"/>
            <person name="Doyle S."/>
        </authorList>
    </citation>
    <scope>NUCLEOTIDE SEQUENCE [LARGE SCALE GENOMIC DNA]</scope>
    <source>
        <strain evidence="1 2">NCTC5047</strain>
    </source>
</reference>
<sequence length="83" mass="9586">MPGLAERALHMIRERYADFAPTLACERLAEIYSLYLAKETIRKLMKQSGLLIPRKLWSPRVHQLRPRRARTGELLQIDGGAEN</sequence>
<protein>
    <submittedName>
        <fullName evidence="1">Transposase</fullName>
    </submittedName>
</protein>
<accession>A0A377XKD0</accession>
<evidence type="ECO:0000313" key="1">
    <source>
        <dbReference type="EMBL" id="STT82404.1"/>
    </source>
</evidence>
<proteinExistence type="predicted"/>
<dbReference type="EMBL" id="UGLH01000006">
    <property type="protein sequence ID" value="STT82404.1"/>
    <property type="molecule type" value="Genomic_DNA"/>
</dbReference>
<evidence type="ECO:0000313" key="2">
    <source>
        <dbReference type="Proteomes" id="UP000254340"/>
    </source>
</evidence>
<dbReference type="Proteomes" id="UP000254340">
    <property type="component" value="Unassembled WGS sequence"/>
</dbReference>